<proteinExistence type="predicted"/>
<reference evidence="2 3" key="1">
    <citation type="submission" date="2023-08" db="EMBL/GenBank/DDBJ databases">
        <authorList>
            <person name="Girao M."/>
            <person name="Carvalho M.F."/>
        </authorList>
    </citation>
    <scope>NUCLEOTIDE SEQUENCE [LARGE SCALE GENOMIC DNA]</scope>
    <source>
        <strain evidence="2 3">CC-R104</strain>
    </source>
</reference>
<feature type="signal peptide" evidence="1">
    <location>
        <begin position="1"/>
        <end position="23"/>
    </location>
</feature>
<sequence length="222" mass="23521">MGGCPARGLRLPGVLLLSFLVSACGNSPATVEDLPAGQVVFEVGSAGDGWAAAAAQAARSPELRIYGDGRVLFTEPRPASLMAPSEYLVGQADPAEIARFAAELEQRRLVDLGTRVGSPTVTDQATTTTIALHGREEPDEIRIYAFATRFEDGLPAAAVENRQALRGDSRGPITRRRRIPTVCARHSGRLRTAGGRTVRHCGAVRLSPAMARPRPAKFSPAG</sequence>
<protein>
    <recommendedName>
        <fullName evidence="4">Lipoprotein</fullName>
    </recommendedName>
</protein>
<dbReference type="Proteomes" id="UP001331936">
    <property type="component" value="Unassembled WGS sequence"/>
</dbReference>
<keyword evidence="3" id="KW-1185">Reference proteome</keyword>
<evidence type="ECO:0000256" key="1">
    <source>
        <dbReference type="SAM" id="SignalP"/>
    </source>
</evidence>
<dbReference type="PROSITE" id="PS51257">
    <property type="entry name" value="PROKAR_LIPOPROTEIN"/>
    <property type="match status" value="1"/>
</dbReference>
<evidence type="ECO:0000313" key="2">
    <source>
        <dbReference type="EMBL" id="MEE2034218.1"/>
    </source>
</evidence>
<dbReference type="RefSeq" id="WP_330153592.1">
    <property type="nucleotide sequence ID" value="NZ_JAUZMZ010000128.1"/>
</dbReference>
<organism evidence="2 3">
    <name type="scientific">Rhodococcus chondri</name>
    <dbReference type="NCBI Taxonomy" id="3065941"/>
    <lineage>
        <taxon>Bacteria</taxon>
        <taxon>Bacillati</taxon>
        <taxon>Actinomycetota</taxon>
        <taxon>Actinomycetes</taxon>
        <taxon>Mycobacteriales</taxon>
        <taxon>Nocardiaceae</taxon>
        <taxon>Rhodococcus</taxon>
    </lineage>
</organism>
<gene>
    <name evidence="2" type="ORF">Q8814_19225</name>
</gene>
<accession>A0ABU7JW08</accession>
<comment type="caution">
    <text evidence="2">The sequence shown here is derived from an EMBL/GenBank/DDBJ whole genome shotgun (WGS) entry which is preliminary data.</text>
</comment>
<keyword evidence="1" id="KW-0732">Signal</keyword>
<evidence type="ECO:0000313" key="3">
    <source>
        <dbReference type="Proteomes" id="UP001331936"/>
    </source>
</evidence>
<dbReference type="EMBL" id="JAUZMZ010000128">
    <property type="protein sequence ID" value="MEE2034218.1"/>
    <property type="molecule type" value="Genomic_DNA"/>
</dbReference>
<name>A0ABU7JW08_9NOCA</name>
<evidence type="ECO:0008006" key="4">
    <source>
        <dbReference type="Google" id="ProtNLM"/>
    </source>
</evidence>
<feature type="chain" id="PRO_5047260027" description="Lipoprotein" evidence="1">
    <location>
        <begin position="24"/>
        <end position="222"/>
    </location>
</feature>